<keyword evidence="2 7" id="KW-0812">Transmembrane</keyword>
<evidence type="ECO:0000256" key="6">
    <source>
        <dbReference type="SAM" id="MobiDB-lite"/>
    </source>
</evidence>
<dbReference type="PANTHER" id="PTHR22950">
    <property type="entry name" value="AMINO ACID TRANSPORTER"/>
    <property type="match status" value="1"/>
</dbReference>
<keyword evidence="3" id="KW-0029">Amino-acid transport</keyword>
<evidence type="ECO:0000256" key="4">
    <source>
        <dbReference type="ARBA" id="ARBA00022989"/>
    </source>
</evidence>
<keyword evidence="4 7" id="KW-1133">Transmembrane helix</keyword>
<dbReference type="Pfam" id="PF01490">
    <property type="entry name" value="Aa_trans"/>
    <property type="match status" value="1"/>
</dbReference>
<organism evidence="9 10">
    <name type="scientific">Sphagnum jensenii</name>
    <dbReference type="NCBI Taxonomy" id="128206"/>
    <lineage>
        <taxon>Eukaryota</taxon>
        <taxon>Viridiplantae</taxon>
        <taxon>Streptophyta</taxon>
        <taxon>Embryophyta</taxon>
        <taxon>Bryophyta</taxon>
        <taxon>Sphagnophytina</taxon>
        <taxon>Sphagnopsida</taxon>
        <taxon>Sphagnales</taxon>
        <taxon>Sphagnaceae</taxon>
        <taxon>Sphagnum</taxon>
    </lineage>
</organism>
<keyword evidence="5 7" id="KW-0472">Membrane</keyword>
<evidence type="ECO:0000256" key="3">
    <source>
        <dbReference type="ARBA" id="ARBA00022970"/>
    </source>
</evidence>
<feature type="region of interest" description="Disordered" evidence="6">
    <location>
        <begin position="1"/>
        <end position="42"/>
    </location>
</feature>
<feature type="transmembrane region" description="Helical" evidence="7">
    <location>
        <begin position="381"/>
        <end position="404"/>
    </location>
</feature>
<dbReference type="PANTHER" id="PTHR22950:SF674">
    <property type="entry name" value="AMINO ACID TRANSPORTER AVT3A"/>
    <property type="match status" value="1"/>
</dbReference>
<reference evidence="9" key="1">
    <citation type="submission" date="2024-03" db="EMBL/GenBank/DDBJ databases">
        <authorList>
            <consortium name="ELIXIR-Norway"/>
            <consortium name="Elixir Norway"/>
        </authorList>
    </citation>
    <scope>NUCLEOTIDE SEQUENCE</scope>
</reference>
<evidence type="ECO:0000259" key="8">
    <source>
        <dbReference type="Pfam" id="PF01490"/>
    </source>
</evidence>
<keyword evidence="10" id="KW-1185">Reference proteome</keyword>
<proteinExistence type="predicted"/>
<protein>
    <recommendedName>
        <fullName evidence="8">Amino acid transporter transmembrane domain-containing protein</fullName>
    </recommendedName>
</protein>
<feature type="domain" description="Amino acid transporter transmembrane" evidence="8">
    <location>
        <begin position="85"/>
        <end position="495"/>
    </location>
</feature>
<name>A0ABP1BY94_9BRYO</name>
<feature type="transmembrane region" description="Helical" evidence="7">
    <location>
        <begin position="241"/>
        <end position="259"/>
    </location>
</feature>
<feature type="transmembrane region" description="Helical" evidence="7">
    <location>
        <begin position="416"/>
        <end position="436"/>
    </location>
</feature>
<gene>
    <name evidence="9" type="ORF">CSSPJE1EN2_LOCUS22535</name>
</gene>
<dbReference type="InterPro" id="IPR013057">
    <property type="entry name" value="AA_transpt_TM"/>
</dbReference>
<feature type="transmembrane region" description="Helical" evidence="7">
    <location>
        <begin position="116"/>
        <end position="137"/>
    </location>
</feature>
<evidence type="ECO:0000256" key="1">
    <source>
        <dbReference type="ARBA" id="ARBA00004141"/>
    </source>
</evidence>
<comment type="subcellular location">
    <subcellularLocation>
        <location evidence="1">Membrane</location>
        <topology evidence="1">Multi-pass membrane protein</topology>
    </subcellularLocation>
</comment>
<feature type="compositionally biased region" description="Low complexity" evidence="6">
    <location>
        <begin position="11"/>
        <end position="30"/>
    </location>
</feature>
<evidence type="ECO:0000256" key="2">
    <source>
        <dbReference type="ARBA" id="ARBA00022692"/>
    </source>
</evidence>
<feature type="transmembrane region" description="Helical" evidence="7">
    <location>
        <begin position="477"/>
        <end position="495"/>
    </location>
</feature>
<dbReference type="EMBL" id="OZ023709">
    <property type="protein sequence ID" value="CAK9881136.1"/>
    <property type="molecule type" value="Genomic_DNA"/>
</dbReference>
<sequence>MTTTQQGGSVGRSVMVSSSGNNNNNSSSNGGKKKKLGQSCNSSSPLLLSQQEEGMVAAVNGVEVILGSGDGGDGGSTGSSIVGLSSPGKTFCNLVISIVGAGVLGLPYAYKVSGWLEASLIMCALSLTMYYCMMLLVRSRRRMERDWGVGSISTYSNLGFHAFGTAGQAAVDAMVLLSQGGFCIAYLIFIGENLASVFTRQDSLSTPAADLLPNSQQMGAAAAASDLMGSMWKLQWKTKEIYIWIVFPLQLLLACIRSLTNLAPFSMFADVVNLVSMAVVMATEFTAVVTNHGEHVRAFSGMQGLLFTTGVAIYTVEGITLVLPLESEMHDRSKFGSVIGAAMVCITLLYTVFGLLGYFAFGEYTKDIITLNLGNTWQTTIVKLGLCTGLLFTYPVMMTPVYELMERRLIQGHPSVLLRSVLVLATAWIAVAVPHFGNFLSLVGSSVCCLLSFVLPASIHLHVFGQSLSWIASSADYLIVAFGIIFAVLGTWASIHNMM</sequence>
<evidence type="ECO:0000256" key="5">
    <source>
        <dbReference type="ARBA" id="ARBA00023136"/>
    </source>
</evidence>
<feature type="transmembrane region" description="Helical" evidence="7">
    <location>
        <begin position="442"/>
        <end position="465"/>
    </location>
</feature>
<feature type="transmembrane region" description="Helical" evidence="7">
    <location>
        <begin position="335"/>
        <end position="361"/>
    </location>
</feature>
<keyword evidence="3" id="KW-0813">Transport</keyword>
<feature type="transmembrane region" description="Helical" evidence="7">
    <location>
        <begin position="91"/>
        <end position="110"/>
    </location>
</feature>
<evidence type="ECO:0000313" key="9">
    <source>
        <dbReference type="EMBL" id="CAK9881136.1"/>
    </source>
</evidence>
<feature type="transmembrane region" description="Helical" evidence="7">
    <location>
        <begin position="302"/>
        <end position="323"/>
    </location>
</feature>
<dbReference type="Proteomes" id="UP001497522">
    <property type="component" value="Chromosome 8"/>
</dbReference>
<evidence type="ECO:0000256" key="7">
    <source>
        <dbReference type="SAM" id="Phobius"/>
    </source>
</evidence>
<feature type="transmembrane region" description="Helical" evidence="7">
    <location>
        <begin position="169"/>
        <end position="190"/>
    </location>
</feature>
<evidence type="ECO:0000313" key="10">
    <source>
        <dbReference type="Proteomes" id="UP001497522"/>
    </source>
</evidence>
<accession>A0ABP1BY94</accession>